<feature type="non-terminal residue" evidence="1">
    <location>
        <position position="71"/>
    </location>
</feature>
<reference evidence="2" key="2">
    <citation type="submission" date="2015-01" db="EMBL/GenBank/DDBJ databases">
        <title>Evolutionary Origins and Diversification of the Mycorrhizal Mutualists.</title>
        <authorList>
            <consortium name="DOE Joint Genome Institute"/>
            <consortium name="Mycorrhizal Genomics Consortium"/>
            <person name="Kohler A."/>
            <person name="Kuo A."/>
            <person name="Nagy L.G."/>
            <person name="Floudas D."/>
            <person name="Copeland A."/>
            <person name="Barry K.W."/>
            <person name="Cichocki N."/>
            <person name="Veneault-Fourrey C."/>
            <person name="LaButti K."/>
            <person name="Lindquist E.A."/>
            <person name="Lipzen A."/>
            <person name="Lundell T."/>
            <person name="Morin E."/>
            <person name="Murat C."/>
            <person name="Riley R."/>
            <person name="Ohm R."/>
            <person name="Sun H."/>
            <person name="Tunlid A."/>
            <person name="Henrissat B."/>
            <person name="Grigoriev I.V."/>
            <person name="Hibbett D.S."/>
            <person name="Martin F."/>
        </authorList>
    </citation>
    <scope>NUCLEOTIDE SEQUENCE [LARGE SCALE GENOMIC DNA]</scope>
    <source>
        <strain evidence="2">F 1598</strain>
    </source>
</reference>
<accession>A0A0C3ESV6</accession>
<dbReference type="OrthoDB" id="3004525at2759"/>
<dbReference type="InParanoid" id="A0A0C3ESV6"/>
<evidence type="ECO:0008006" key="3">
    <source>
        <dbReference type="Google" id="ProtNLM"/>
    </source>
</evidence>
<reference evidence="1 2" key="1">
    <citation type="submission" date="2014-04" db="EMBL/GenBank/DDBJ databases">
        <authorList>
            <consortium name="DOE Joint Genome Institute"/>
            <person name="Kuo A."/>
            <person name="Tarkka M."/>
            <person name="Buscot F."/>
            <person name="Kohler A."/>
            <person name="Nagy L.G."/>
            <person name="Floudas D."/>
            <person name="Copeland A."/>
            <person name="Barry K.W."/>
            <person name="Cichocki N."/>
            <person name="Veneault-Fourrey C."/>
            <person name="LaButti K."/>
            <person name="Lindquist E.A."/>
            <person name="Lipzen A."/>
            <person name="Lundell T."/>
            <person name="Morin E."/>
            <person name="Murat C."/>
            <person name="Sun H."/>
            <person name="Tunlid A."/>
            <person name="Henrissat B."/>
            <person name="Grigoriev I.V."/>
            <person name="Hibbett D.S."/>
            <person name="Martin F."/>
            <person name="Nordberg H.P."/>
            <person name="Cantor M.N."/>
            <person name="Hua S.X."/>
        </authorList>
    </citation>
    <scope>NUCLEOTIDE SEQUENCE [LARGE SCALE GENOMIC DNA]</scope>
    <source>
        <strain evidence="1 2">F 1598</strain>
    </source>
</reference>
<proteinExistence type="predicted"/>
<evidence type="ECO:0000313" key="1">
    <source>
        <dbReference type="EMBL" id="KIM75595.1"/>
    </source>
</evidence>
<dbReference type="STRING" id="765440.A0A0C3ESV6"/>
<dbReference type="Proteomes" id="UP000054166">
    <property type="component" value="Unassembled WGS sequence"/>
</dbReference>
<name>A0A0C3ESV6_PILCF</name>
<dbReference type="EMBL" id="KN833045">
    <property type="protein sequence ID" value="KIM75595.1"/>
    <property type="molecule type" value="Genomic_DNA"/>
</dbReference>
<keyword evidence="2" id="KW-1185">Reference proteome</keyword>
<feature type="non-terminal residue" evidence="1">
    <location>
        <position position="1"/>
    </location>
</feature>
<dbReference type="AlphaFoldDB" id="A0A0C3ESV6"/>
<evidence type="ECO:0000313" key="2">
    <source>
        <dbReference type="Proteomes" id="UP000054166"/>
    </source>
</evidence>
<protein>
    <recommendedName>
        <fullName evidence="3">CxC2-like cysteine cluster KDZ transposase-associated domain-containing protein</fullName>
    </recommendedName>
</protein>
<organism evidence="1 2">
    <name type="scientific">Piloderma croceum (strain F 1598)</name>
    <dbReference type="NCBI Taxonomy" id="765440"/>
    <lineage>
        <taxon>Eukaryota</taxon>
        <taxon>Fungi</taxon>
        <taxon>Dikarya</taxon>
        <taxon>Basidiomycota</taxon>
        <taxon>Agaricomycotina</taxon>
        <taxon>Agaricomycetes</taxon>
        <taxon>Agaricomycetidae</taxon>
        <taxon>Atheliales</taxon>
        <taxon>Atheliaceae</taxon>
        <taxon>Piloderma</taxon>
    </lineage>
</organism>
<gene>
    <name evidence="1" type="ORF">PILCRDRAFT_35405</name>
</gene>
<dbReference type="HOGENOM" id="CLU_161759_0_0_1"/>
<sequence length="71" mass="8111">VCGRCEQQEGVMRCLDCYGGHSECKECILNAHQRLPFHRLEIWDGKCFTKTSLFDQGFVLRVGHGGHWCPS</sequence>